<dbReference type="RefSeq" id="WP_167680432.1">
    <property type="nucleotide sequence ID" value="NZ_CP050315.1"/>
</dbReference>
<protein>
    <submittedName>
        <fullName evidence="1">Uncharacterized protein</fullName>
    </submittedName>
</protein>
<evidence type="ECO:0000313" key="1">
    <source>
        <dbReference type="EMBL" id="QIR16604.1"/>
    </source>
</evidence>
<keyword evidence="2" id="KW-1185">Reference proteome</keyword>
<gene>
    <name evidence="1" type="ORF">HBH39_19200</name>
</gene>
<geneLocation type="plasmid" evidence="1 2">
    <name>pPN3F2_2</name>
</geneLocation>
<dbReference type="EMBL" id="CP050315">
    <property type="protein sequence ID" value="QIR16604.1"/>
    <property type="molecule type" value="Genomic_DNA"/>
</dbReference>
<dbReference type="AlphaFoldDB" id="A0A6G9QPT6"/>
<sequence length="94" mass="10640">MTVQRNESISRMEFVINEMTTCINLLSGLIDNETQPDRKLKLQSLAEQGTALSMTLLELNNSILKEFNSEQKNAVIKIVGNAEKWSALVKRLDM</sequence>
<accession>A0A6G9QPT6</accession>
<reference evidence="1 2" key="1">
    <citation type="submission" date="2020-03" db="EMBL/GenBank/DDBJ databases">
        <title>Complete genome sequence of Shewanella sp.</title>
        <authorList>
            <person name="Kim Y.-S."/>
            <person name="Kim S.-J."/>
            <person name="Jung H.-K."/>
            <person name="Kim K.-H."/>
        </authorList>
    </citation>
    <scope>NUCLEOTIDE SEQUENCE [LARGE SCALE GENOMIC DNA]</scope>
    <source>
        <strain evidence="1 2">PN3F2</strain>
        <plasmid evidence="1 2">pPN3F2_2</plasmid>
    </source>
</reference>
<keyword evidence="1" id="KW-0614">Plasmid</keyword>
<name>A0A6G9QPT6_9GAMM</name>
<dbReference type="KEGG" id="saes:HBH39_19200"/>
<evidence type="ECO:0000313" key="2">
    <source>
        <dbReference type="Proteomes" id="UP000502608"/>
    </source>
</evidence>
<organism evidence="1 2">
    <name type="scientific">Shewanella aestuarii</name>
    <dbReference type="NCBI Taxonomy" id="1028752"/>
    <lineage>
        <taxon>Bacteria</taxon>
        <taxon>Pseudomonadati</taxon>
        <taxon>Pseudomonadota</taxon>
        <taxon>Gammaproteobacteria</taxon>
        <taxon>Alteromonadales</taxon>
        <taxon>Shewanellaceae</taxon>
        <taxon>Shewanella</taxon>
    </lineage>
</organism>
<proteinExistence type="predicted"/>
<dbReference type="Proteomes" id="UP000502608">
    <property type="component" value="Plasmid pPN3F2_2"/>
</dbReference>